<dbReference type="Gene3D" id="1.10.720.30">
    <property type="entry name" value="SAP domain"/>
    <property type="match status" value="1"/>
</dbReference>
<name>A0A3N4J618_9PEZI</name>
<dbReference type="OrthoDB" id="445357at2759"/>
<organism evidence="3 4">
    <name type="scientific">Choiromyces venosus 120613-1</name>
    <dbReference type="NCBI Taxonomy" id="1336337"/>
    <lineage>
        <taxon>Eukaryota</taxon>
        <taxon>Fungi</taxon>
        <taxon>Dikarya</taxon>
        <taxon>Ascomycota</taxon>
        <taxon>Pezizomycotina</taxon>
        <taxon>Pezizomycetes</taxon>
        <taxon>Pezizales</taxon>
        <taxon>Tuberaceae</taxon>
        <taxon>Choiromyces</taxon>
    </lineage>
</organism>
<dbReference type="Pfam" id="PF02037">
    <property type="entry name" value="SAP"/>
    <property type="match status" value="1"/>
</dbReference>
<dbReference type="InterPro" id="IPR003034">
    <property type="entry name" value="SAP_dom"/>
</dbReference>
<keyword evidence="4" id="KW-1185">Reference proteome</keyword>
<dbReference type="EMBL" id="ML120482">
    <property type="protein sequence ID" value="RPA92051.1"/>
    <property type="molecule type" value="Genomic_DNA"/>
</dbReference>
<feature type="region of interest" description="Disordered" evidence="1">
    <location>
        <begin position="1"/>
        <end position="86"/>
    </location>
</feature>
<dbReference type="PROSITE" id="PS50800">
    <property type="entry name" value="SAP"/>
    <property type="match status" value="1"/>
</dbReference>
<proteinExistence type="predicted"/>
<dbReference type="SUPFAM" id="SSF68906">
    <property type="entry name" value="SAP domain"/>
    <property type="match status" value="1"/>
</dbReference>
<dbReference type="Proteomes" id="UP000276215">
    <property type="component" value="Unassembled WGS sequence"/>
</dbReference>
<feature type="compositionally biased region" description="Basic and acidic residues" evidence="1">
    <location>
        <begin position="65"/>
        <end position="86"/>
    </location>
</feature>
<feature type="compositionally biased region" description="Basic and acidic residues" evidence="1">
    <location>
        <begin position="41"/>
        <end position="55"/>
    </location>
</feature>
<accession>A0A3N4J618</accession>
<dbReference type="STRING" id="1336337.A0A3N4J618"/>
<feature type="compositionally biased region" description="Basic and acidic residues" evidence="1">
    <location>
        <begin position="1"/>
        <end position="13"/>
    </location>
</feature>
<evidence type="ECO:0000313" key="4">
    <source>
        <dbReference type="Proteomes" id="UP000276215"/>
    </source>
</evidence>
<dbReference type="SMART" id="SM00513">
    <property type="entry name" value="SAP"/>
    <property type="match status" value="1"/>
</dbReference>
<dbReference type="AlphaFoldDB" id="A0A3N4J618"/>
<evidence type="ECO:0000313" key="3">
    <source>
        <dbReference type="EMBL" id="RPA92051.1"/>
    </source>
</evidence>
<evidence type="ECO:0000259" key="2">
    <source>
        <dbReference type="PROSITE" id="PS50800"/>
    </source>
</evidence>
<sequence>MPPKATKVEDLRKQCKSAGLDTTGNKADLVKRLKNQKKQKNREELSPADQDDPKYDAILVTKSKTSSEEEIKSEAKDVPGLQEGEHEVQKVRGEPFVGNRRGRGLTGIGERIRALEEKTSALEERASARNLRLSALKDEVNLLWDDVSTLKLCVPEYSRVRNRFISTFKRDKLNNATESDIYIIQEGNTMAHEGDAAVDALLYEGLNGRRDPSAFKELYGMHPADVVKIRHKETIHILSIHAGVRADSRKTGTDEFYRRFAEFVQLFEGSGCDESYLTAGSQCADVARAYWSILDCQMYQDSA</sequence>
<gene>
    <name evidence="3" type="ORF">L873DRAFT_1818402</name>
</gene>
<feature type="domain" description="SAP" evidence="2">
    <location>
        <begin position="3"/>
        <end position="37"/>
    </location>
</feature>
<reference evidence="3 4" key="1">
    <citation type="journal article" date="2018" name="Nat. Ecol. Evol.">
        <title>Pezizomycetes genomes reveal the molecular basis of ectomycorrhizal truffle lifestyle.</title>
        <authorList>
            <person name="Murat C."/>
            <person name="Payen T."/>
            <person name="Noel B."/>
            <person name="Kuo A."/>
            <person name="Morin E."/>
            <person name="Chen J."/>
            <person name="Kohler A."/>
            <person name="Krizsan K."/>
            <person name="Balestrini R."/>
            <person name="Da Silva C."/>
            <person name="Montanini B."/>
            <person name="Hainaut M."/>
            <person name="Levati E."/>
            <person name="Barry K.W."/>
            <person name="Belfiori B."/>
            <person name="Cichocki N."/>
            <person name="Clum A."/>
            <person name="Dockter R.B."/>
            <person name="Fauchery L."/>
            <person name="Guy J."/>
            <person name="Iotti M."/>
            <person name="Le Tacon F."/>
            <person name="Lindquist E.A."/>
            <person name="Lipzen A."/>
            <person name="Malagnac F."/>
            <person name="Mello A."/>
            <person name="Molinier V."/>
            <person name="Miyauchi S."/>
            <person name="Poulain J."/>
            <person name="Riccioni C."/>
            <person name="Rubini A."/>
            <person name="Sitrit Y."/>
            <person name="Splivallo R."/>
            <person name="Traeger S."/>
            <person name="Wang M."/>
            <person name="Zifcakova L."/>
            <person name="Wipf D."/>
            <person name="Zambonelli A."/>
            <person name="Paolocci F."/>
            <person name="Nowrousian M."/>
            <person name="Ottonello S."/>
            <person name="Baldrian P."/>
            <person name="Spatafora J.W."/>
            <person name="Henrissat B."/>
            <person name="Nagy L.G."/>
            <person name="Aury J.M."/>
            <person name="Wincker P."/>
            <person name="Grigoriev I.V."/>
            <person name="Bonfante P."/>
            <person name="Martin F.M."/>
        </authorList>
    </citation>
    <scope>NUCLEOTIDE SEQUENCE [LARGE SCALE GENOMIC DNA]</scope>
    <source>
        <strain evidence="3 4">120613-1</strain>
    </source>
</reference>
<protein>
    <recommendedName>
        <fullName evidence="2">SAP domain-containing protein</fullName>
    </recommendedName>
</protein>
<dbReference type="InterPro" id="IPR036361">
    <property type="entry name" value="SAP_dom_sf"/>
</dbReference>
<evidence type="ECO:0000256" key="1">
    <source>
        <dbReference type="SAM" id="MobiDB-lite"/>
    </source>
</evidence>